<organism evidence="3 4">
    <name type="scientific">Dactylonectria macrodidyma</name>
    <dbReference type="NCBI Taxonomy" id="307937"/>
    <lineage>
        <taxon>Eukaryota</taxon>
        <taxon>Fungi</taxon>
        <taxon>Dikarya</taxon>
        <taxon>Ascomycota</taxon>
        <taxon>Pezizomycotina</taxon>
        <taxon>Sordariomycetes</taxon>
        <taxon>Hypocreomycetidae</taxon>
        <taxon>Hypocreales</taxon>
        <taxon>Nectriaceae</taxon>
        <taxon>Dactylonectria</taxon>
    </lineage>
</organism>
<evidence type="ECO:0000313" key="4">
    <source>
        <dbReference type="Proteomes" id="UP000738349"/>
    </source>
</evidence>
<keyword evidence="2" id="KW-1133">Transmembrane helix</keyword>
<feature type="region of interest" description="Disordered" evidence="1">
    <location>
        <begin position="1"/>
        <end position="32"/>
    </location>
</feature>
<comment type="caution">
    <text evidence="3">The sequence shown here is derived from an EMBL/GenBank/DDBJ whole genome shotgun (WGS) entry which is preliminary data.</text>
</comment>
<feature type="transmembrane region" description="Helical" evidence="2">
    <location>
        <begin position="533"/>
        <end position="555"/>
    </location>
</feature>
<sequence>MADEEAVTDGTKPASTTKPTVNHEKLEDPQEDADAARTKYIRQWLPQLNAWGILLSHGTASLAVALSIALALNGYEALDDEDATHATYVNGRLMLRVADVTTLLSTAMVIVKLLVSWWTTTIVWACAHHLASTGKLAPGPEDSLGAKDTQKEAEAEEFMSRWKLPPWFKRPFKMPRGPSQWLITFALLLSSVQVYISPLLTGSVNWTSRLVPVDSTNEAVAAVDPRADFDGWYWYRYSGYAESGLSKRSYLRYAAGYAALAWGDVSNAAENGTSLTGNGCRHVVTRNEAVGPNSTLIDAVLPCIKIHSITWYRPTDDFTTRSPNLTLVDDDPALYYDSGVTVVYNNSFPWNASQVWTSKPTPTLHEGSMTFWVMVKRVGRTDAESPCTHLDPTIFGNVDSLGWYVQQWSGNCYWYGLVNITAGVTTSKQSRYLSGRVVEDQTPLDQVVFDANPWVQESLWLLPDLMTMIAVMNSTLLPTYDNIDGYVEQLLRQAYLAAWDMYHDSFDSDQISLTYEAIPGISRQLAEVSFARVFSWLGICLLMTGSGFLLLVIVLDRRDIEVPEETLLEVREERKSTGWDILNQWSSIAFDMVKKIF</sequence>
<evidence type="ECO:0000256" key="1">
    <source>
        <dbReference type="SAM" id="MobiDB-lite"/>
    </source>
</evidence>
<keyword evidence="2" id="KW-0812">Transmembrane</keyword>
<evidence type="ECO:0000313" key="3">
    <source>
        <dbReference type="EMBL" id="KAH7132726.1"/>
    </source>
</evidence>
<keyword evidence="2" id="KW-0472">Membrane</keyword>
<dbReference type="AlphaFoldDB" id="A0A9P9E8Q6"/>
<dbReference type="Proteomes" id="UP000738349">
    <property type="component" value="Unassembled WGS sequence"/>
</dbReference>
<name>A0A9P9E8Q6_9HYPO</name>
<reference evidence="3" key="1">
    <citation type="journal article" date="2021" name="Nat. Commun.">
        <title>Genetic determinants of endophytism in the Arabidopsis root mycobiome.</title>
        <authorList>
            <person name="Mesny F."/>
            <person name="Miyauchi S."/>
            <person name="Thiergart T."/>
            <person name="Pickel B."/>
            <person name="Atanasova L."/>
            <person name="Karlsson M."/>
            <person name="Huettel B."/>
            <person name="Barry K.W."/>
            <person name="Haridas S."/>
            <person name="Chen C."/>
            <person name="Bauer D."/>
            <person name="Andreopoulos W."/>
            <person name="Pangilinan J."/>
            <person name="LaButti K."/>
            <person name="Riley R."/>
            <person name="Lipzen A."/>
            <person name="Clum A."/>
            <person name="Drula E."/>
            <person name="Henrissat B."/>
            <person name="Kohler A."/>
            <person name="Grigoriev I.V."/>
            <person name="Martin F.M."/>
            <person name="Hacquard S."/>
        </authorList>
    </citation>
    <scope>NUCLEOTIDE SEQUENCE</scope>
    <source>
        <strain evidence="3">MPI-CAGE-AT-0147</strain>
    </source>
</reference>
<dbReference type="OrthoDB" id="5378430at2759"/>
<gene>
    <name evidence="3" type="ORF">EDB81DRAFT_805624</name>
</gene>
<protein>
    <submittedName>
        <fullName evidence="3">Uncharacterized protein</fullName>
    </submittedName>
</protein>
<accession>A0A9P9E8Q6</accession>
<keyword evidence="4" id="KW-1185">Reference proteome</keyword>
<dbReference type="EMBL" id="JAGMUV010000016">
    <property type="protein sequence ID" value="KAH7132726.1"/>
    <property type="molecule type" value="Genomic_DNA"/>
</dbReference>
<proteinExistence type="predicted"/>
<evidence type="ECO:0000256" key="2">
    <source>
        <dbReference type="SAM" id="Phobius"/>
    </source>
</evidence>